<evidence type="ECO:0000256" key="6">
    <source>
        <dbReference type="ARBA" id="ARBA00022946"/>
    </source>
</evidence>
<proteinExistence type="inferred from homology"/>
<evidence type="ECO:0000256" key="3">
    <source>
        <dbReference type="ARBA" id="ARBA00022723"/>
    </source>
</evidence>
<dbReference type="InterPro" id="IPR003651">
    <property type="entry name" value="Endonuclease3_FeS-loop_motif"/>
</dbReference>
<keyword evidence="9 12" id="KW-0234">DNA repair</keyword>
<dbReference type="PANTHER" id="PTHR43286">
    <property type="entry name" value="ENDONUCLEASE III-LIKE PROTEIN 1"/>
    <property type="match status" value="1"/>
</dbReference>
<dbReference type="InterPro" id="IPR004035">
    <property type="entry name" value="Endouclease-III_FeS-bd_BS"/>
</dbReference>
<dbReference type="InterPro" id="IPR030841">
    <property type="entry name" value="NTH1"/>
</dbReference>
<reference evidence="15" key="1">
    <citation type="submission" date="2021-06" db="EMBL/GenBank/DDBJ databases">
        <authorList>
            <person name="Hodson N. C."/>
            <person name="Mongue J. A."/>
            <person name="Jaron S. K."/>
        </authorList>
    </citation>
    <scope>NUCLEOTIDE SEQUENCE</scope>
</reference>
<evidence type="ECO:0000256" key="8">
    <source>
        <dbReference type="ARBA" id="ARBA00023014"/>
    </source>
</evidence>
<dbReference type="GO" id="GO:0005634">
    <property type="term" value="C:nucleus"/>
    <property type="evidence" value="ECO:0007669"/>
    <property type="project" value="UniProtKB-SubCell"/>
</dbReference>
<keyword evidence="7" id="KW-0408">Iron</keyword>
<keyword evidence="12" id="KW-0539">Nucleus</keyword>
<evidence type="ECO:0000313" key="16">
    <source>
        <dbReference type="Proteomes" id="UP000708208"/>
    </source>
</evidence>
<dbReference type="EMBL" id="CAJVCH010287387">
    <property type="protein sequence ID" value="CAG7785023.1"/>
    <property type="molecule type" value="Genomic_DNA"/>
</dbReference>
<dbReference type="EC" id="4.2.99.18" evidence="12"/>
<evidence type="ECO:0000256" key="9">
    <source>
        <dbReference type="ARBA" id="ARBA00023204"/>
    </source>
</evidence>
<gene>
    <name evidence="12" type="primary">NTH1</name>
    <name evidence="15" type="ORF">AFUS01_LOCUS23675</name>
</gene>
<dbReference type="PROSITE" id="PS00764">
    <property type="entry name" value="ENDONUCLEASE_III_1"/>
    <property type="match status" value="1"/>
</dbReference>
<dbReference type="HAMAP" id="MF_03183">
    <property type="entry name" value="Endonuclease_III_Nth"/>
    <property type="match status" value="1"/>
</dbReference>
<dbReference type="GO" id="GO:0005739">
    <property type="term" value="C:mitochondrion"/>
    <property type="evidence" value="ECO:0007669"/>
    <property type="project" value="UniProtKB-SubCell"/>
</dbReference>
<evidence type="ECO:0000256" key="12">
    <source>
        <dbReference type="HAMAP-Rule" id="MF_03183"/>
    </source>
</evidence>
<keyword evidence="5 12" id="KW-0378">Hydrolase</keyword>
<dbReference type="FunFam" id="1.10.1670.10:FF:000003">
    <property type="entry name" value="Endonuclease III homolog"/>
    <property type="match status" value="1"/>
</dbReference>
<dbReference type="Pfam" id="PF00730">
    <property type="entry name" value="HhH-GPD"/>
    <property type="match status" value="1"/>
</dbReference>
<evidence type="ECO:0000256" key="4">
    <source>
        <dbReference type="ARBA" id="ARBA00022763"/>
    </source>
</evidence>
<keyword evidence="10 12" id="KW-0456">Lyase</keyword>
<keyword evidence="3" id="KW-0479">Metal-binding</keyword>
<dbReference type="FunFam" id="1.10.340.30:FF:000005">
    <property type="entry name" value="Endonuclease III-like protein 1"/>
    <property type="match status" value="1"/>
</dbReference>
<protein>
    <recommendedName>
        <fullName evidence="12">Endonuclease III homolog</fullName>
        <ecNumber evidence="12">3.2.2.-</ecNumber>
        <ecNumber evidence="12">4.2.99.18</ecNumber>
    </recommendedName>
    <alternativeName>
        <fullName evidence="12">Bifunctional DNA N-glycosylase/DNA-(apurinic or apyrimidinic site) lyase</fullName>
        <shortName evidence="12">DNA glycosylase/AP lyase</shortName>
    </alternativeName>
</protein>
<keyword evidence="2" id="KW-0004">4Fe-4S</keyword>
<dbReference type="Pfam" id="PF00633">
    <property type="entry name" value="HHH"/>
    <property type="match status" value="1"/>
</dbReference>
<evidence type="ECO:0000256" key="5">
    <source>
        <dbReference type="ARBA" id="ARBA00022801"/>
    </source>
</evidence>
<dbReference type="Proteomes" id="UP000708208">
    <property type="component" value="Unassembled WGS sequence"/>
</dbReference>
<feature type="compositionally biased region" description="Basic residues" evidence="13">
    <location>
        <begin position="278"/>
        <end position="289"/>
    </location>
</feature>
<dbReference type="OrthoDB" id="2099276at2759"/>
<evidence type="ECO:0000256" key="11">
    <source>
        <dbReference type="ARBA" id="ARBA00023295"/>
    </source>
</evidence>
<feature type="region of interest" description="Disordered" evidence="13">
    <location>
        <begin position="1"/>
        <end position="46"/>
    </location>
</feature>
<sequence length="307" mass="34143">MKRSRTLGDKQTARSSKAEEDAGNSSEAGNTSGGPDGAGADMGEAKWEPPNWETVLENIKQMRIGKDAPVDTMGCERTMEDNVAPKVRRFQTLLSLMLSSQTKDPVTYAAMERLKSGRSLTIDKILDMSEEELGKTIIPVGFWKKKSIYIQKTSQILRDKYNDDIPDTIEGLCSLPGVGPKMAYIAMNVAWEKNAGIGVDTHVHRISNRLGWTGKKETKNPEATRKALESWLPSEVWQEFNILLVGFGQTVCVPLKPKCSSCLNNQLCPFGKAELRSRKGSTKKSKKSKFPKEEESSDDVDEISKYF</sequence>
<dbReference type="SMART" id="SM00525">
    <property type="entry name" value="FES"/>
    <property type="match status" value="1"/>
</dbReference>
<keyword evidence="16" id="KW-1185">Reference proteome</keyword>
<dbReference type="CDD" id="cd00056">
    <property type="entry name" value="ENDO3c"/>
    <property type="match status" value="1"/>
</dbReference>
<evidence type="ECO:0000256" key="1">
    <source>
        <dbReference type="ARBA" id="ARBA00008343"/>
    </source>
</evidence>
<keyword evidence="4 12" id="KW-0227">DNA damage</keyword>
<dbReference type="GO" id="GO:0003677">
    <property type="term" value="F:DNA binding"/>
    <property type="evidence" value="ECO:0007669"/>
    <property type="project" value="UniProtKB-UniRule"/>
</dbReference>
<dbReference type="GO" id="GO:0046872">
    <property type="term" value="F:metal ion binding"/>
    <property type="evidence" value="ECO:0007669"/>
    <property type="project" value="UniProtKB-KW"/>
</dbReference>
<keyword evidence="11 12" id="KW-0326">Glycosidase</keyword>
<dbReference type="InterPro" id="IPR000445">
    <property type="entry name" value="HhH_motif"/>
</dbReference>
<evidence type="ECO:0000256" key="2">
    <source>
        <dbReference type="ARBA" id="ARBA00022485"/>
    </source>
</evidence>
<dbReference type="SMART" id="SM00478">
    <property type="entry name" value="ENDO3c"/>
    <property type="match status" value="1"/>
</dbReference>
<dbReference type="GO" id="GO:0000703">
    <property type="term" value="F:oxidized pyrimidine nucleobase lesion DNA N-glycosylase activity"/>
    <property type="evidence" value="ECO:0007669"/>
    <property type="project" value="UniProtKB-UniRule"/>
</dbReference>
<evidence type="ECO:0000256" key="13">
    <source>
        <dbReference type="SAM" id="MobiDB-lite"/>
    </source>
</evidence>
<dbReference type="EC" id="3.2.2.-" evidence="12"/>
<evidence type="ECO:0000256" key="10">
    <source>
        <dbReference type="ARBA" id="ARBA00023239"/>
    </source>
</evidence>
<dbReference type="GO" id="GO:0006285">
    <property type="term" value="P:base-excision repair, AP site formation"/>
    <property type="evidence" value="ECO:0007669"/>
    <property type="project" value="UniProtKB-UniRule"/>
</dbReference>
<keyword evidence="6" id="KW-0809">Transit peptide</keyword>
<keyword evidence="8" id="KW-0411">Iron-sulfur</keyword>
<comment type="similarity">
    <text evidence="1 12">Belongs to the Nth/MutY family.</text>
</comment>
<evidence type="ECO:0000256" key="7">
    <source>
        <dbReference type="ARBA" id="ARBA00023004"/>
    </source>
</evidence>
<dbReference type="InterPro" id="IPR003265">
    <property type="entry name" value="HhH-GPD_domain"/>
</dbReference>
<evidence type="ECO:0000259" key="14">
    <source>
        <dbReference type="SMART" id="SM00478"/>
    </source>
</evidence>
<organism evidence="15 16">
    <name type="scientific">Allacma fusca</name>
    <dbReference type="NCBI Taxonomy" id="39272"/>
    <lineage>
        <taxon>Eukaryota</taxon>
        <taxon>Metazoa</taxon>
        <taxon>Ecdysozoa</taxon>
        <taxon>Arthropoda</taxon>
        <taxon>Hexapoda</taxon>
        <taxon>Collembola</taxon>
        <taxon>Symphypleona</taxon>
        <taxon>Sminthuridae</taxon>
        <taxon>Allacma</taxon>
    </lineage>
</organism>
<dbReference type="GO" id="GO:0140078">
    <property type="term" value="F:class I DNA-(apurinic or apyrimidinic site) endonuclease activity"/>
    <property type="evidence" value="ECO:0007669"/>
    <property type="project" value="UniProtKB-EC"/>
</dbReference>
<dbReference type="GO" id="GO:0051539">
    <property type="term" value="F:4 iron, 4 sulfur cluster binding"/>
    <property type="evidence" value="ECO:0007669"/>
    <property type="project" value="UniProtKB-KW"/>
</dbReference>
<comment type="caution">
    <text evidence="15">The sequence shown here is derived from an EMBL/GenBank/DDBJ whole genome shotgun (WGS) entry which is preliminary data.</text>
</comment>
<comment type="caution">
    <text evidence="12">Lacks conserved residue(s) required for the propagation of feature annotation.</text>
</comment>
<evidence type="ECO:0000313" key="15">
    <source>
        <dbReference type="EMBL" id="CAG7785023.1"/>
    </source>
</evidence>
<name>A0A8J2P7Y8_9HEXA</name>
<dbReference type="GO" id="GO:0006289">
    <property type="term" value="P:nucleotide-excision repair"/>
    <property type="evidence" value="ECO:0007669"/>
    <property type="project" value="TreeGrafter"/>
</dbReference>
<feature type="region of interest" description="Disordered" evidence="13">
    <location>
        <begin position="276"/>
        <end position="307"/>
    </location>
</feature>
<comment type="function">
    <text evidence="12">Bifunctional DNA N-glycosylase with associated apurinic/apyrimidinic (AP) lyase function that catalyzes the first step in base excision repair (BER), the primary repair pathway for the repair of oxidative DNA damage. The DNA N-glycosylase activity releases the damaged DNA base from DNA by cleaving the N-glycosidic bond, leaving an AP site. The AP lyase activity cleaves the phosphodiester bond 3' to the AP site by a beta-elimination. Primarily recognizes and repairs oxidative base damage of pyrimidines.</text>
</comment>
<feature type="compositionally biased region" description="Basic and acidic residues" evidence="13">
    <location>
        <begin position="1"/>
        <end position="20"/>
    </location>
</feature>
<comment type="subcellular location">
    <subcellularLocation>
        <location evidence="12">Nucleus</location>
    </subcellularLocation>
    <subcellularLocation>
        <location evidence="12">Mitochondrion</location>
    </subcellularLocation>
</comment>
<dbReference type="AlphaFoldDB" id="A0A8J2P7Y8"/>
<comment type="catalytic activity">
    <reaction evidence="12">
        <text>2'-deoxyribonucleotide-(2'-deoxyribose 5'-phosphate)-2'-deoxyribonucleotide-DNA = a 3'-end 2'-deoxyribonucleotide-(2,3-dehydro-2,3-deoxyribose 5'-phosphate)-DNA + a 5'-end 5'-phospho-2'-deoxyribonucleoside-DNA + H(+)</text>
        <dbReference type="Rhea" id="RHEA:66592"/>
        <dbReference type="Rhea" id="RHEA-COMP:13180"/>
        <dbReference type="Rhea" id="RHEA-COMP:16897"/>
        <dbReference type="Rhea" id="RHEA-COMP:17067"/>
        <dbReference type="ChEBI" id="CHEBI:15378"/>
        <dbReference type="ChEBI" id="CHEBI:136412"/>
        <dbReference type="ChEBI" id="CHEBI:157695"/>
        <dbReference type="ChEBI" id="CHEBI:167181"/>
        <dbReference type="EC" id="4.2.99.18"/>
    </reaction>
</comment>
<keyword evidence="12" id="KW-0496">Mitochondrion</keyword>
<dbReference type="PANTHER" id="PTHR43286:SF1">
    <property type="entry name" value="ENDONUCLEASE III-LIKE PROTEIN 1"/>
    <property type="match status" value="1"/>
</dbReference>
<accession>A0A8J2P7Y8</accession>
<feature type="domain" description="HhH-GPD" evidence="14">
    <location>
        <begin position="98"/>
        <end position="250"/>
    </location>
</feature>